<evidence type="ECO:0000313" key="2">
    <source>
        <dbReference type="EMBL" id="KAK2190458.1"/>
    </source>
</evidence>
<reference evidence="2" key="1">
    <citation type="journal article" date="2023" name="Mol. Biol. Evol.">
        <title>Third-Generation Sequencing Reveals the Adaptive Role of the Epigenome in Three Deep-Sea Polychaetes.</title>
        <authorList>
            <person name="Perez M."/>
            <person name="Aroh O."/>
            <person name="Sun Y."/>
            <person name="Lan Y."/>
            <person name="Juniper S.K."/>
            <person name="Young C.R."/>
            <person name="Angers B."/>
            <person name="Qian P.Y."/>
        </authorList>
    </citation>
    <scope>NUCLEOTIDE SEQUENCE</scope>
    <source>
        <strain evidence="2">R07B-5</strain>
    </source>
</reference>
<keyword evidence="3" id="KW-1185">Reference proteome</keyword>
<proteinExistence type="predicted"/>
<dbReference type="EMBL" id="JAODUO010000079">
    <property type="protein sequence ID" value="KAK2190458.1"/>
    <property type="molecule type" value="Genomic_DNA"/>
</dbReference>
<protein>
    <submittedName>
        <fullName evidence="2">Uncharacterized protein</fullName>
    </submittedName>
</protein>
<evidence type="ECO:0000256" key="1">
    <source>
        <dbReference type="SAM" id="MobiDB-lite"/>
    </source>
</evidence>
<evidence type="ECO:0000313" key="3">
    <source>
        <dbReference type="Proteomes" id="UP001209878"/>
    </source>
</evidence>
<gene>
    <name evidence="2" type="ORF">NP493_81g03000</name>
</gene>
<sequence length="159" mass="16397">MGGLFSKNKNKNLQAVKKEEQAVVEPTGFKKLDEPVAEQADSGQGDTGAAAVVDSSPPAPETIGAASTDDPAPTPESTGAAAADSTPPPTETITPAGEDETQEGDSAAPSAAATVSMSSKVGVSVRTKNMLMLTFTLQSPEDVNASVSNFCFKYMWHYS</sequence>
<organism evidence="2 3">
    <name type="scientific">Ridgeia piscesae</name>
    <name type="common">Tubeworm</name>
    <dbReference type="NCBI Taxonomy" id="27915"/>
    <lineage>
        <taxon>Eukaryota</taxon>
        <taxon>Metazoa</taxon>
        <taxon>Spiralia</taxon>
        <taxon>Lophotrochozoa</taxon>
        <taxon>Annelida</taxon>
        <taxon>Polychaeta</taxon>
        <taxon>Sedentaria</taxon>
        <taxon>Canalipalpata</taxon>
        <taxon>Sabellida</taxon>
        <taxon>Siboglinidae</taxon>
        <taxon>Ridgeia</taxon>
    </lineage>
</organism>
<name>A0AAD9P923_RIDPI</name>
<feature type="region of interest" description="Disordered" evidence="1">
    <location>
        <begin position="1"/>
        <end position="118"/>
    </location>
</feature>
<comment type="caution">
    <text evidence="2">The sequence shown here is derived from an EMBL/GenBank/DDBJ whole genome shotgun (WGS) entry which is preliminary data.</text>
</comment>
<dbReference type="Proteomes" id="UP001209878">
    <property type="component" value="Unassembled WGS sequence"/>
</dbReference>
<dbReference type="AlphaFoldDB" id="A0AAD9P923"/>
<accession>A0AAD9P923</accession>